<dbReference type="EMBL" id="MN740969">
    <property type="protein sequence ID" value="QHU20608.1"/>
    <property type="molecule type" value="Genomic_DNA"/>
</dbReference>
<proteinExistence type="predicted"/>
<sequence length="99" mass="11138">MSDVIDMDSASDSDSDCESLWEEFDEAMAYMTLIDQAQIDALEGAQRLQELLNDTIYVEDRDLEDVLAELHDAAMKEISETGETNFLLSIKQLNFAPSL</sequence>
<protein>
    <submittedName>
        <fullName evidence="1">Uncharacterized protein</fullName>
    </submittedName>
</protein>
<evidence type="ECO:0000313" key="1">
    <source>
        <dbReference type="EMBL" id="QHU20608.1"/>
    </source>
</evidence>
<organism evidence="1">
    <name type="scientific">viral metagenome</name>
    <dbReference type="NCBI Taxonomy" id="1070528"/>
    <lineage>
        <taxon>unclassified sequences</taxon>
        <taxon>metagenomes</taxon>
        <taxon>organismal metagenomes</taxon>
    </lineage>
</organism>
<reference evidence="1" key="1">
    <citation type="journal article" date="2020" name="Nature">
        <title>Giant virus diversity and host interactions through global metagenomics.</title>
        <authorList>
            <person name="Schulz F."/>
            <person name="Roux S."/>
            <person name="Paez-Espino D."/>
            <person name="Jungbluth S."/>
            <person name="Walsh D.A."/>
            <person name="Denef V.J."/>
            <person name="McMahon K.D."/>
            <person name="Konstantinidis K.T."/>
            <person name="Eloe-Fadrosh E.A."/>
            <person name="Kyrpides N.C."/>
            <person name="Woyke T."/>
        </authorList>
    </citation>
    <scope>NUCLEOTIDE SEQUENCE</scope>
    <source>
        <strain evidence="1">GVMAG-S-3300013093-109</strain>
    </source>
</reference>
<accession>A0A6C0KWA2</accession>
<dbReference type="AlphaFoldDB" id="A0A6C0KWA2"/>
<name>A0A6C0KWA2_9ZZZZ</name>